<dbReference type="RefSeq" id="WP_007048040.1">
    <property type="nucleotide sequence ID" value="NZ_GG704770.1"/>
</dbReference>
<dbReference type="PANTHER" id="PTHR43479">
    <property type="entry name" value="ACREF/ENVCD OPERON REPRESSOR-RELATED"/>
    <property type="match status" value="1"/>
</dbReference>
<dbReference type="EMBL" id="ACBY02000047">
    <property type="protein sequence ID" value="EFB74992.1"/>
    <property type="molecule type" value="Genomic_DNA"/>
</dbReference>
<dbReference type="Proteomes" id="UP000003438">
    <property type="component" value="Unassembled WGS sequence"/>
</dbReference>
<dbReference type="GO" id="GO:0003677">
    <property type="term" value="F:DNA binding"/>
    <property type="evidence" value="ECO:0007669"/>
    <property type="project" value="UniProtKB-UniRule"/>
</dbReference>
<comment type="caution">
    <text evidence="4">The sequence shown here is derived from an EMBL/GenBank/DDBJ whole genome shotgun (WGS) entry which is preliminary data.</text>
</comment>
<keyword evidence="5" id="KW-1185">Reference proteome</keyword>
<dbReference type="InterPro" id="IPR050624">
    <property type="entry name" value="HTH-type_Tx_Regulator"/>
</dbReference>
<name>D1PQL2_9FIRM</name>
<gene>
    <name evidence="4" type="ORF">SUBVAR_06681</name>
</gene>
<dbReference type="STRING" id="411471.SUBVAR_06681"/>
<dbReference type="PROSITE" id="PS50977">
    <property type="entry name" value="HTH_TETR_2"/>
    <property type="match status" value="1"/>
</dbReference>
<dbReference type="SUPFAM" id="SSF46689">
    <property type="entry name" value="Homeodomain-like"/>
    <property type="match status" value="1"/>
</dbReference>
<feature type="domain" description="HTH tetR-type" evidence="3">
    <location>
        <begin position="16"/>
        <end position="76"/>
    </location>
</feature>
<evidence type="ECO:0000313" key="5">
    <source>
        <dbReference type="Proteomes" id="UP000003438"/>
    </source>
</evidence>
<evidence type="ECO:0000256" key="1">
    <source>
        <dbReference type="ARBA" id="ARBA00023125"/>
    </source>
</evidence>
<protein>
    <recommendedName>
        <fullName evidence="3">HTH tetR-type domain-containing protein</fullName>
    </recommendedName>
</protein>
<proteinExistence type="predicted"/>
<accession>D1PQL2</accession>
<keyword evidence="1 2" id="KW-0238">DNA-binding</keyword>
<dbReference type="HOGENOM" id="CLU_087539_4_0_9"/>
<organism evidence="4 5">
    <name type="scientific">Subdoligranulum variabile DSM 15176</name>
    <dbReference type="NCBI Taxonomy" id="411471"/>
    <lineage>
        <taxon>Bacteria</taxon>
        <taxon>Bacillati</taxon>
        <taxon>Bacillota</taxon>
        <taxon>Clostridia</taxon>
        <taxon>Eubacteriales</taxon>
        <taxon>Oscillospiraceae</taxon>
        <taxon>Subdoligranulum</taxon>
    </lineage>
</organism>
<reference evidence="4" key="1">
    <citation type="submission" date="2009-12" db="EMBL/GenBank/DDBJ databases">
        <authorList>
            <person name="Weinstock G."/>
            <person name="Sodergren E."/>
            <person name="Clifton S."/>
            <person name="Fulton L."/>
            <person name="Fulton B."/>
            <person name="Courtney L."/>
            <person name="Fronick C."/>
            <person name="Harrison M."/>
            <person name="Strong C."/>
            <person name="Farmer C."/>
            <person name="Delahaunty K."/>
            <person name="Markovic C."/>
            <person name="Hall O."/>
            <person name="Minx P."/>
            <person name="Tomlinson C."/>
            <person name="Mitreva M."/>
            <person name="Nelson J."/>
            <person name="Hou S."/>
            <person name="Wollam A."/>
            <person name="Pepin K.H."/>
            <person name="Johnson M."/>
            <person name="Bhonagiri V."/>
            <person name="Nash W.E."/>
            <person name="Warren W."/>
            <person name="Chinwalla A."/>
            <person name="Mardis E.R."/>
            <person name="Wilson R.K."/>
        </authorList>
    </citation>
    <scope>NUCLEOTIDE SEQUENCE [LARGE SCALE GENOMIC DNA]</scope>
    <source>
        <strain evidence="4">DSM 15176</strain>
    </source>
</reference>
<evidence type="ECO:0000313" key="4">
    <source>
        <dbReference type="EMBL" id="EFB74992.1"/>
    </source>
</evidence>
<dbReference type="InterPro" id="IPR009057">
    <property type="entry name" value="Homeodomain-like_sf"/>
</dbReference>
<dbReference type="AlphaFoldDB" id="D1PQL2"/>
<dbReference type="InterPro" id="IPR001647">
    <property type="entry name" value="HTH_TetR"/>
</dbReference>
<dbReference type="eggNOG" id="COG1309">
    <property type="taxonomic scope" value="Bacteria"/>
</dbReference>
<dbReference type="OrthoDB" id="9810250at2"/>
<evidence type="ECO:0000256" key="2">
    <source>
        <dbReference type="PROSITE-ProRule" id="PRU00335"/>
    </source>
</evidence>
<dbReference type="PANTHER" id="PTHR43479:SF7">
    <property type="entry name" value="TETR-FAMILY TRANSCRIPTIONAL REGULATOR"/>
    <property type="match status" value="1"/>
</dbReference>
<evidence type="ECO:0000259" key="3">
    <source>
        <dbReference type="PROSITE" id="PS50977"/>
    </source>
</evidence>
<sequence>MDEQNKPIRKTDRRTLYTRQVIKDALLEAMHKKPFERITVTEICRLAEITRATYYLHYQSLTDVLDDALDDALHIAESETAAGAENLLALSHRLASIPADHLQESDSLMPVCQRAASLPKYKVLFLDETISGYVVNRIYQSQKQRFIHSFSQQFHLSEKESQLLALFIINGSFSVNKALHWQKDDTWYQIQALLLRFISSGYDGILPADATAP</sequence>
<feature type="DNA-binding region" description="H-T-H motif" evidence="2">
    <location>
        <begin position="39"/>
        <end position="58"/>
    </location>
</feature>
<dbReference type="Gene3D" id="1.10.357.10">
    <property type="entry name" value="Tetracycline Repressor, domain 2"/>
    <property type="match status" value="1"/>
</dbReference>